<accession>A0AAV3R2Y1</accession>
<dbReference type="AlphaFoldDB" id="A0AAV3R2Y1"/>
<dbReference type="PANTHER" id="PTHR11439">
    <property type="entry name" value="GAG-POL-RELATED RETROTRANSPOSON"/>
    <property type="match status" value="1"/>
</dbReference>
<dbReference type="Proteomes" id="UP001454036">
    <property type="component" value="Unassembled WGS sequence"/>
</dbReference>
<sequence length="161" mass="18302">MHAPMTDHLLALKRIIRYQQGMLDYGLHLYKSSSSSLATISFPGPRSVRPLFLVQAEAEYRGVANVVLEASWLQNLLLELHNPLTTATIVYCDNIGAIYLSENRVQHQRTKHVELDIRVLHVPFRYQIADIFTKGLPQILFTDFRDNLSVRLPPATTAGVY</sequence>
<comment type="caution">
    <text evidence="1">The sequence shown here is derived from an EMBL/GenBank/DDBJ whole genome shotgun (WGS) entry which is preliminary data.</text>
</comment>
<dbReference type="CDD" id="cd09272">
    <property type="entry name" value="RNase_HI_RT_Ty1"/>
    <property type="match status" value="1"/>
</dbReference>
<protein>
    <submittedName>
        <fullName evidence="1">Uncharacterized protein</fullName>
    </submittedName>
</protein>
<dbReference type="PANTHER" id="PTHR11439:SF524">
    <property type="entry name" value="RNA-DIRECTED DNA POLYMERASE, PROTEIN KINASE RLK-PELLE-DLSV FAMILY"/>
    <property type="match status" value="1"/>
</dbReference>
<proteinExistence type="predicted"/>
<organism evidence="1 2">
    <name type="scientific">Lithospermum erythrorhizon</name>
    <name type="common">Purple gromwell</name>
    <name type="synonym">Lithospermum officinale var. erythrorhizon</name>
    <dbReference type="NCBI Taxonomy" id="34254"/>
    <lineage>
        <taxon>Eukaryota</taxon>
        <taxon>Viridiplantae</taxon>
        <taxon>Streptophyta</taxon>
        <taxon>Embryophyta</taxon>
        <taxon>Tracheophyta</taxon>
        <taxon>Spermatophyta</taxon>
        <taxon>Magnoliopsida</taxon>
        <taxon>eudicotyledons</taxon>
        <taxon>Gunneridae</taxon>
        <taxon>Pentapetalae</taxon>
        <taxon>asterids</taxon>
        <taxon>lamiids</taxon>
        <taxon>Boraginales</taxon>
        <taxon>Boraginaceae</taxon>
        <taxon>Boraginoideae</taxon>
        <taxon>Lithospermeae</taxon>
        <taxon>Lithospermum</taxon>
    </lineage>
</organism>
<gene>
    <name evidence="1" type="ORF">LIER_23801</name>
</gene>
<name>A0AAV3R2Y1_LITER</name>
<reference evidence="1 2" key="1">
    <citation type="submission" date="2024-01" db="EMBL/GenBank/DDBJ databases">
        <title>The complete chloroplast genome sequence of Lithospermum erythrorhizon: insights into the phylogenetic relationship among Boraginaceae species and the maternal lineages of purple gromwells.</title>
        <authorList>
            <person name="Okada T."/>
            <person name="Watanabe K."/>
        </authorList>
    </citation>
    <scope>NUCLEOTIDE SEQUENCE [LARGE SCALE GENOMIC DNA]</scope>
</reference>
<dbReference type="EMBL" id="BAABME010006778">
    <property type="protein sequence ID" value="GAA0169278.1"/>
    <property type="molecule type" value="Genomic_DNA"/>
</dbReference>
<evidence type="ECO:0000313" key="2">
    <source>
        <dbReference type="Proteomes" id="UP001454036"/>
    </source>
</evidence>
<keyword evidence="2" id="KW-1185">Reference proteome</keyword>
<evidence type="ECO:0000313" key="1">
    <source>
        <dbReference type="EMBL" id="GAA0169278.1"/>
    </source>
</evidence>